<evidence type="ECO:0000256" key="3">
    <source>
        <dbReference type="ARBA" id="ARBA00007971"/>
    </source>
</evidence>
<proteinExistence type="inferred from homology"/>
<dbReference type="GO" id="GO:0003774">
    <property type="term" value="F:cytoskeletal motor activity"/>
    <property type="evidence" value="ECO:0007669"/>
    <property type="project" value="InterPro"/>
</dbReference>
<dbReference type="InterPro" id="IPR006182">
    <property type="entry name" value="FliF_N_dom"/>
</dbReference>
<evidence type="ECO:0000256" key="6">
    <source>
        <dbReference type="ARBA" id="ARBA00022989"/>
    </source>
</evidence>
<dbReference type="PRINTS" id="PR01009">
    <property type="entry name" value="FLGMRINGFLIF"/>
</dbReference>
<keyword evidence="7 10" id="KW-0472">Membrane</keyword>
<feature type="compositionally biased region" description="Low complexity" evidence="9">
    <location>
        <begin position="308"/>
        <end position="319"/>
    </location>
</feature>
<comment type="caution">
    <text evidence="13">The sequence shown here is derived from an EMBL/GenBank/DDBJ whole genome shotgun (WGS) entry which is preliminary data.</text>
</comment>
<dbReference type="Pfam" id="PF08345">
    <property type="entry name" value="YscJ_FliF_C"/>
    <property type="match status" value="1"/>
</dbReference>
<evidence type="ECO:0000256" key="8">
    <source>
        <dbReference type="ARBA" id="ARBA00023143"/>
    </source>
</evidence>
<dbReference type="NCBIfam" id="TIGR00206">
    <property type="entry name" value="fliF"/>
    <property type="match status" value="1"/>
</dbReference>
<evidence type="ECO:0000259" key="12">
    <source>
        <dbReference type="Pfam" id="PF08345"/>
    </source>
</evidence>
<keyword evidence="6 10" id="KW-1133">Transmembrane helix</keyword>
<keyword evidence="13" id="KW-0282">Flagellum</keyword>
<dbReference type="PANTHER" id="PTHR30046">
    <property type="entry name" value="FLAGELLAR M-RING PROTEIN"/>
    <property type="match status" value="1"/>
</dbReference>
<dbReference type="InterPro" id="IPR043427">
    <property type="entry name" value="YscJ/FliF"/>
</dbReference>
<feature type="non-terminal residue" evidence="13">
    <location>
        <position position="474"/>
    </location>
</feature>
<evidence type="ECO:0000256" key="10">
    <source>
        <dbReference type="SAM" id="Phobius"/>
    </source>
</evidence>
<dbReference type="GO" id="GO:0071973">
    <property type="term" value="P:bacterial-type flagellum-dependent cell motility"/>
    <property type="evidence" value="ECO:0007669"/>
    <property type="project" value="InterPro"/>
</dbReference>
<feature type="domain" description="Flagellar M-ring C-terminal" evidence="12">
    <location>
        <begin position="244"/>
        <end position="408"/>
    </location>
</feature>
<dbReference type="InterPro" id="IPR000067">
    <property type="entry name" value="FlgMring_FliF"/>
</dbReference>
<keyword evidence="13" id="KW-0966">Cell projection</keyword>
<comment type="similarity">
    <text evidence="3">Belongs to the FliF family.</text>
</comment>
<evidence type="ECO:0000256" key="7">
    <source>
        <dbReference type="ARBA" id="ARBA00023136"/>
    </source>
</evidence>
<reference evidence="13 14" key="1">
    <citation type="journal article" date="2018" name="Int. J. Syst. Evol. Microbiol.">
        <title>Pseudooceanicola lipolyticus sp. nov., a marine alphaproteobacterium, reclassification of Oceanicola flagellatus as Pseudooceanicola flagellatus comb. nov. and emended description of the genus Pseudooceanicola.</title>
        <authorList>
            <person name="Huang M.-M."/>
            <person name="Guo L.-L."/>
            <person name="Wu Y.-H."/>
            <person name="Lai Q.-L."/>
            <person name="Shao Z.-Z."/>
            <person name="Wang C.-S."/>
            <person name="Wu M."/>
            <person name="Xu X.-W."/>
        </authorList>
    </citation>
    <scope>NUCLEOTIDE SEQUENCE [LARGE SCALE GENOMIC DNA]</scope>
    <source>
        <strain evidence="13 14">157</strain>
    </source>
</reference>
<evidence type="ECO:0000256" key="2">
    <source>
        <dbReference type="ARBA" id="ARBA00004651"/>
    </source>
</evidence>
<gene>
    <name evidence="13" type="primary">fliF</name>
    <name evidence="13" type="ORF">CVM52_24550</name>
</gene>
<name>A0A2M8ITZ3_9RHOB</name>
<evidence type="ECO:0000256" key="9">
    <source>
        <dbReference type="SAM" id="MobiDB-lite"/>
    </source>
</evidence>
<evidence type="ECO:0000256" key="4">
    <source>
        <dbReference type="ARBA" id="ARBA00022475"/>
    </source>
</evidence>
<evidence type="ECO:0000256" key="1">
    <source>
        <dbReference type="ARBA" id="ARBA00004117"/>
    </source>
</evidence>
<protein>
    <submittedName>
        <fullName evidence="13">Flagellar M-ring protein FliF</fullName>
    </submittedName>
</protein>
<keyword evidence="13" id="KW-0969">Cilium</keyword>
<organism evidence="13 14">
    <name type="scientific">Pseudooceanicola lipolyticus</name>
    <dbReference type="NCBI Taxonomy" id="2029104"/>
    <lineage>
        <taxon>Bacteria</taxon>
        <taxon>Pseudomonadati</taxon>
        <taxon>Pseudomonadota</taxon>
        <taxon>Alphaproteobacteria</taxon>
        <taxon>Rhodobacterales</taxon>
        <taxon>Paracoccaceae</taxon>
        <taxon>Pseudooceanicola</taxon>
    </lineage>
</organism>
<feature type="transmembrane region" description="Helical" evidence="10">
    <location>
        <begin position="434"/>
        <end position="452"/>
    </location>
</feature>
<evidence type="ECO:0000259" key="11">
    <source>
        <dbReference type="Pfam" id="PF01514"/>
    </source>
</evidence>
<sequence>MQSLLSNLQSLGRMRLALLGGTGLVLLLALFFGLRMVMAPDYVQLYSGLTPATASSVIDTLEQDGFRVQLSDSGSTISVPRESLPRARMALADQGLPSDGTPGWELFDDTSGLGMNSFLQRVNRLRAMEGELARSIQTIDGVAAARVHIVLPEREAFSRERPDPSASVIVRGAASRTISRRQGNAIRALVAAAVPDLSPMRVTVLSASGETILAEEGEGAAEVTLQSVRAGIEERMAQNITQILSARVGAGNARVQVSVDLNGERQVVRQQSFDPAQRVVRSTETTEESNEDRELAAGEVGVNGNIPAELADGADAEGGNSNTSERTREIVNYEIGKTESETIREPGEVRRLSVAVLVNGIYNIADNGEVDYAERDAEELARLEELVKSAVGFDEARGDIVSVDSLRFMDYSMDVGDPVRPSMGQLVSEHFGSILRGVMALALVTAILGFGVRPLMRQLQTAGPGTALAVAGGG</sequence>
<dbReference type="Proteomes" id="UP000231553">
    <property type="component" value="Unassembled WGS sequence"/>
</dbReference>
<keyword evidence="4" id="KW-1003">Cell membrane</keyword>
<dbReference type="GO" id="GO:0009431">
    <property type="term" value="C:bacterial-type flagellum basal body, MS ring"/>
    <property type="evidence" value="ECO:0007669"/>
    <property type="project" value="InterPro"/>
</dbReference>
<dbReference type="GO" id="GO:0005886">
    <property type="term" value="C:plasma membrane"/>
    <property type="evidence" value="ECO:0007669"/>
    <property type="project" value="UniProtKB-SubCell"/>
</dbReference>
<dbReference type="AlphaFoldDB" id="A0A2M8ITZ3"/>
<feature type="domain" description="Flagellar M-ring N-terminal" evidence="11">
    <location>
        <begin position="39"/>
        <end position="211"/>
    </location>
</feature>
<dbReference type="PIRSF" id="PIRSF004862">
    <property type="entry name" value="FliF"/>
    <property type="match status" value="1"/>
</dbReference>
<evidence type="ECO:0000256" key="5">
    <source>
        <dbReference type="ARBA" id="ARBA00022692"/>
    </source>
</evidence>
<keyword evidence="5 10" id="KW-0812">Transmembrane</keyword>
<dbReference type="InterPro" id="IPR045851">
    <property type="entry name" value="AMP-bd_C_sf"/>
</dbReference>
<dbReference type="PANTHER" id="PTHR30046:SF0">
    <property type="entry name" value="FLAGELLAR M-RING PROTEIN"/>
    <property type="match status" value="1"/>
</dbReference>
<feature type="region of interest" description="Disordered" evidence="9">
    <location>
        <begin position="278"/>
        <end position="328"/>
    </location>
</feature>
<keyword evidence="14" id="KW-1185">Reference proteome</keyword>
<accession>A0A2M8ITZ3</accession>
<evidence type="ECO:0000313" key="13">
    <source>
        <dbReference type="EMBL" id="PJE33999.1"/>
    </source>
</evidence>
<evidence type="ECO:0000313" key="14">
    <source>
        <dbReference type="Proteomes" id="UP000231553"/>
    </source>
</evidence>
<dbReference type="OrthoDB" id="9807026at2"/>
<dbReference type="Gene3D" id="3.30.300.30">
    <property type="match status" value="1"/>
</dbReference>
<dbReference type="RefSeq" id="WP_100164922.1">
    <property type="nucleotide sequence ID" value="NZ_PGTB01000262.1"/>
</dbReference>
<dbReference type="InterPro" id="IPR013556">
    <property type="entry name" value="Flag_M-ring_C"/>
</dbReference>
<keyword evidence="8" id="KW-0975">Bacterial flagellum</keyword>
<comment type="subcellular location">
    <subcellularLocation>
        <location evidence="1">Bacterial flagellum basal body</location>
    </subcellularLocation>
    <subcellularLocation>
        <location evidence="2">Cell membrane</location>
        <topology evidence="2">Multi-pass membrane protein</topology>
    </subcellularLocation>
</comment>
<dbReference type="Pfam" id="PF01514">
    <property type="entry name" value="YscJ_FliF"/>
    <property type="match status" value="1"/>
</dbReference>
<dbReference type="EMBL" id="PGTB01000262">
    <property type="protein sequence ID" value="PJE33999.1"/>
    <property type="molecule type" value="Genomic_DNA"/>
</dbReference>